<protein>
    <recommendedName>
        <fullName evidence="7">ornithine decarboxylase</fullName>
        <ecNumber evidence="7">4.1.1.17</ecNumber>
    </recommendedName>
</protein>
<dbReference type="PROSITE" id="PS00878">
    <property type="entry name" value="ODR_DC_2_1"/>
    <property type="match status" value="1"/>
</dbReference>
<dbReference type="CDD" id="cd00622">
    <property type="entry name" value="PLPDE_III_ODC"/>
    <property type="match status" value="1"/>
</dbReference>
<evidence type="ECO:0000256" key="4">
    <source>
        <dbReference type="ARBA" id="ARBA00023115"/>
    </source>
</evidence>
<evidence type="ECO:0000256" key="2">
    <source>
        <dbReference type="ARBA" id="ARBA00008872"/>
    </source>
</evidence>
<dbReference type="EMBL" id="KB741266">
    <property type="protein sequence ID" value="ENN71527.1"/>
    <property type="molecule type" value="Genomic_DNA"/>
</dbReference>
<organism evidence="13">
    <name type="scientific">Dendroctonus ponderosae</name>
    <name type="common">Mountain pine beetle</name>
    <dbReference type="NCBI Taxonomy" id="77166"/>
    <lineage>
        <taxon>Eukaryota</taxon>
        <taxon>Metazoa</taxon>
        <taxon>Ecdysozoa</taxon>
        <taxon>Arthropoda</taxon>
        <taxon>Hexapoda</taxon>
        <taxon>Insecta</taxon>
        <taxon>Pterygota</taxon>
        <taxon>Neoptera</taxon>
        <taxon>Endopterygota</taxon>
        <taxon>Coleoptera</taxon>
        <taxon>Polyphaga</taxon>
        <taxon>Cucujiformia</taxon>
        <taxon>Curculionidae</taxon>
        <taxon>Scolytinae</taxon>
        <taxon>Dendroctonus</taxon>
    </lineage>
</organism>
<dbReference type="SUPFAM" id="SSF51419">
    <property type="entry name" value="PLP-binding barrel"/>
    <property type="match status" value="1"/>
</dbReference>
<dbReference type="FunFam" id="3.20.20.10:FF:000005">
    <property type="entry name" value="Ornithine decarboxylase"/>
    <property type="match status" value="1"/>
</dbReference>
<dbReference type="InterPro" id="IPR022653">
    <property type="entry name" value="De-COase2_pyr-phos_BS"/>
</dbReference>
<proteinExistence type="inferred from homology"/>
<dbReference type="InterPro" id="IPR022644">
    <property type="entry name" value="De-COase2_N"/>
</dbReference>
<comment type="similarity">
    <text evidence="2">Belongs to the Orn/Lys/Arg decarboxylase class-II family.</text>
</comment>
<comment type="pathway">
    <text evidence="6">Amine and polyamine biosynthesis; putrescine biosynthesis via L-ornithine pathway; putrescine from L-ornithine: step 1/1.</text>
</comment>
<dbReference type="Gene3D" id="2.40.37.10">
    <property type="entry name" value="Lyase, Ornithine Decarboxylase, Chain A, domain 1"/>
    <property type="match status" value="1"/>
</dbReference>
<dbReference type="EC" id="4.1.1.17" evidence="7"/>
<evidence type="ECO:0000256" key="11">
    <source>
        <dbReference type="PIRSR" id="PIRSR600183-50"/>
    </source>
</evidence>
<feature type="domain" description="Orn/DAP/Arg decarboxylase 2 N-terminal" evidence="12">
    <location>
        <begin position="104"/>
        <end position="335"/>
    </location>
</feature>
<dbReference type="PANTHER" id="PTHR11482">
    <property type="entry name" value="ARGININE/DIAMINOPIMELATE/ORNITHINE DECARBOXYLASE"/>
    <property type="match status" value="1"/>
</dbReference>
<dbReference type="SUPFAM" id="SSF50621">
    <property type="entry name" value="Alanine racemase C-terminal domain-like"/>
    <property type="match status" value="1"/>
</dbReference>
<dbReference type="PRINTS" id="PR01182">
    <property type="entry name" value="ORNDCRBXLASE"/>
</dbReference>
<evidence type="ECO:0000256" key="6">
    <source>
        <dbReference type="ARBA" id="ARBA00034115"/>
    </source>
</evidence>
<comment type="catalytic activity">
    <reaction evidence="10">
        <text>L-ornithine + H(+) = putrescine + CO2</text>
        <dbReference type="Rhea" id="RHEA:22964"/>
        <dbReference type="ChEBI" id="CHEBI:15378"/>
        <dbReference type="ChEBI" id="CHEBI:16526"/>
        <dbReference type="ChEBI" id="CHEBI:46911"/>
        <dbReference type="ChEBI" id="CHEBI:326268"/>
        <dbReference type="EC" id="4.1.1.17"/>
    </reaction>
</comment>
<evidence type="ECO:0000256" key="1">
    <source>
        <dbReference type="ARBA" id="ARBA00001933"/>
    </source>
</evidence>
<comment type="function">
    <text evidence="8">Catalyzes the first and rate-limiting step of polyamine biosynthesis that converts ornithine into putrescine, which is the precursor for the polyamines, spermidine and spermine. Polyamines are essential for cell proliferation and are implicated in cellular processes, ranging from DNA replication to apoptosis.</text>
</comment>
<dbReference type="InterPro" id="IPR009006">
    <property type="entry name" value="Ala_racemase/Decarboxylase_C"/>
</dbReference>
<dbReference type="GO" id="GO:0005737">
    <property type="term" value="C:cytoplasm"/>
    <property type="evidence" value="ECO:0007669"/>
    <property type="project" value="TreeGrafter"/>
</dbReference>
<dbReference type="InterPro" id="IPR002433">
    <property type="entry name" value="Orn_de-COase"/>
</dbReference>
<feature type="modified residue" description="N6-(pyridoxal phosphate)lysine" evidence="11">
    <location>
        <position position="127"/>
    </location>
</feature>
<keyword evidence="4" id="KW-0620">Polyamine biosynthesis</keyword>
<evidence type="ECO:0000256" key="5">
    <source>
        <dbReference type="ARBA" id="ARBA00023239"/>
    </source>
</evidence>
<dbReference type="Pfam" id="PF02784">
    <property type="entry name" value="Orn_Arg_deC_N"/>
    <property type="match status" value="1"/>
</dbReference>
<name>N6TZ37_DENPD</name>
<keyword evidence="3 11" id="KW-0663">Pyridoxal phosphate</keyword>
<dbReference type="GO" id="GO:0004586">
    <property type="term" value="F:ornithine decarboxylase activity"/>
    <property type="evidence" value="ECO:0007669"/>
    <property type="project" value="UniProtKB-EC"/>
</dbReference>
<comment type="cofactor">
    <cofactor evidence="1 11">
        <name>pyridoxal 5'-phosphate</name>
        <dbReference type="ChEBI" id="CHEBI:597326"/>
    </cofactor>
</comment>
<evidence type="ECO:0000256" key="10">
    <source>
        <dbReference type="ARBA" id="ARBA00049127"/>
    </source>
</evidence>
<sequence length="524" mass="57956">QYCSSFSSQVLTVPPRSGRAAKPSCVCLRSFVFFILNIFKVSISESASIETVKVRIPHKSDTMKIQTSGGDQIEVDRSSNSWAMVQQICQQVGQENAFYVCNLSSILEKHKGWQAVMPRVEPHYAVKCNNDLAVLEILATLGACFDCASRAEIRKVLSLGVSPDRIIFANPAKISSHIRYAADVGVATMTFDDVCELHKIQNLYPSARLVIRIRVDATDAQCPLGMKFGCEPNDAPQLLDVARSLNLNVVGVSFHVGSGCREPAVFRRAISAARDVFDYASTVGFKFSLLDIGGGYPGVRGSSLTDIAAVVNNALEDFFRDMDVRVIAEPGRYYVTSAFTLACNIHSVRKITDVDDQGRRFETHRMYYINDGVYGSFNCVLYDHQVVCPVPLKEYPESRRISSSVWGPTCDGLDRVIEDISLPDMNIGDWMVFEDMGAYTLPVASTFNGFPVPEVCYIIKQHEWAQLKNFILLSRAELEVIEEPNAADEELFCLKIPSNLNAPLASVKKPEAFATICSSDLMVG</sequence>
<dbReference type="Gene3D" id="3.20.20.10">
    <property type="entry name" value="Alanine racemase"/>
    <property type="match status" value="1"/>
</dbReference>
<dbReference type="PRINTS" id="PR01179">
    <property type="entry name" value="ODADCRBXLASE"/>
</dbReference>
<dbReference type="GO" id="GO:0033387">
    <property type="term" value="P:putrescine biosynthetic process from arginine, via ornithine"/>
    <property type="evidence" value="ECO:0007669"/>
    <property type="project" value="TreeGrafter"/>
</dbReference>
<dbReference type="InterPro" id="IPR000183">
    <property type="entry name" value="Orn/DAP/Arg_de-COase"/>
</dbReference>
<evidence type="ECO:0000313" key="13">
    <source>
        <dbReference type="EMBL" id="ENN71527.1"/>
    </source>
</evidence>
<evidence type="ECO:0000256" key="9">
    <source>
        <dbReference type="ARBA" id="ARBA00046672"/>
    </source>
</evidence>
<gene>
    <name evidence="13" type="ORF">YQE_11820</name>
</gene>
<feature type="non-terminal residue" evidence="13">
    <location>
        <position position="1"/>
    </location>
</feature>
<evidence type="ECO:0000256" key="8">
    <source>
        <dbReference type="ARBA" id="ARBA00037173"/>
    </source>
</evidence>
<dbReference type="InterPro" id="IPR029066">
    <property type="entry name" value="PLP-binding_barrel"/>
</dbReference>
<dbReference type="OMA" id="AYCRSMA"/>
<dbReference type="FunFam" id="2.40.37.10:FF:000005">
    <property type="entry name" value="Ornithine decarboxylase"/>
    <property type="match status" value="1"/>
</dbReference>
<evidence type="ECO:0000256" key="7">
    <source>
        <dbReference type="ARBA" id="ARBA00034138"/>
    </source>
</evidence>
<dbReference type="HOGENOM" id="CLU_026444_1_0_1"/>
<comment type="subunit">
    <text evidence="9">Homodimer. Only the dimer is catalytically active, as the active sites are constructed of residues from both monomers.</text>
</comment>
<dbReference type="OrthoDB" id="5034579at2759"/>
<reference evidence="13" key="1">
    <citation type="journal article" date="2013" name="Genome Biol.">
        <title>Draft genome of the mountain pine beetle, Dendroctonus ponderosae Hopkins, a major forest pest.</title>
        <authorList>
            <person name="Keeling C.I."/>
            <person name="Yuen M.M."/>
            <person name="Liao N.Y."/>
            <person name="Docking T.R."/>
            <person name="Chan S.K."/>
            <person name="Taylor G.A."/>
            <person name="Palmquist D.L."/>
            <person name="Jackman S.D."/>
            <person name="Nguyen A."/>
            <person name="Li M."/>
            <person name="Henderson H."/>
            <person name="Janes J.K."/>
            <person name="Zhao Y."/>
            <person name="Pandoh P."/>
            <person name="Moore R."/>
            <person name="Sperling F.A."/>
            <person name="Huber D.P."/>
            <person name="Birol I."/>
            <person name="Jones S.J."/>
            <person name="Bohlmann J."/>
        </authorList>
    </citation>
    <scope>NUCLEOTIDE SEQUENCE</scope>
</reference>
<dbReference type="PANTHER" id="PTHR11482:SF6">
    <property type="entry name" value="ORNITHINE DECARBOXYLASE 1-RELATED"/>
    <property type="match status" value="1"/>
</dbReference>
<evidence type="ECO:0000256" key="3">
    <source>
        <dbReference type="ARBA" id="ARBA00022898"/>
    </source>
</evidence>
<accession>N6TZ37</accession>
<keyword evidence="5" id="KW-0456">Lyase</keyword>
<dbReference type="AlphaFoldDB" id="N6TZ37"/>
<feature type="active site" description="Proton donor" evidence="11">
    <location>
        <position position="410"/>
    </location>
</feature>
<evidence type="ECO:0000259" key="12">
    <source>
        <dbReference type="Pfam" id="PF02784"/>
    </source>
</evidence>